<dbReference type="PROSITE" id="PS50931">
    <property type="entry name" value="HTH_LYSR"/>
    <property type="match status" value="1"/>
</dbReference>
<reference evidence="6 7" key="1">
    <citation type="submission" date="2020-08" db="EMBL/GenBank/DDBJ databases">
        <title>Genomic Encyclopedia of Type Strains, Phase IV (KMG-IV): sequencing the most valuable type-strain genomes for metagenomic binning, comparative biology and taxonomic classification.</title>
        <authorList>
            <person name="Goeker M."/>
        </authorList>
    </citation>
    <scope>NUCLEOTIDE SEQUENCE [LARGE SCALE GENOMIC DNA]</scope>
    <source>
        <strain evidence="6 7">DSM 11590</strain>
    </source>
</reference>
<evidence type="ECO:0000256" key="4">
    <source>
        <dbReference type="ARBA" id="ARBA00023163"/>
    </source>
</evidence>
<dbReference type="InterPro" id="IPR005119">
    <property type="entry name" value="LysR_subst-bd"/>
</dbReference>
<name>A0A7W9ZBW9_NOVIT</name>
<accession>A0A7W9ZBW9</accession>
<dbReference type="SUPFAM" id="SSF46785">
    <property type="entry name" value="Winged helix' DNA-binding domain"/>
    <property type="match status" value="1"/>
</dbReference>
<dbReference type="RefSeq" id="WP_184259761.1">
    <property type="nucleotide sequence ID" value="NZ_JACIIX010000001.1"/>
</dbReference>
<dbReference type="Pfam" id="PF00126">
    <property type="entry name" value="HTH_1"/>
    <property type="match status" value="1"/>
</dbReference>
<evidence type="ECO:0000256" key="2">
    <source>
        <dbReference type="ARBA" id="ARBA00023015"/>
    </source>
</evidence>
<comment type="caution">
    <text evidence="6">The sequence shown here is derived from an EMBL/GenBank/DDBJ whole genome shotgun (WGS) entry which is preliminary data.</text>
</comment>
<gene>
    <name evidence="6" type="ORF">FHS48_000024</name>
</gene>
<dbReference type="SUPFAM" id="SSF53850">
    <property type="entry name" value="Periplasmic binding protein-like II"/>
    <property type="match status" value="1"/>
</dbReference>
<dbReference type="PANTHER" id="PTHR30537:SF79">
    <property type="entry name" value="TRANSCRIPTIONAL REGULATOR-RELATED"/>
    <property type="match status" value="1"/>
</dbReference>
<keyword evidence="2" id="KW-0805">Transcription regulation</keyword>
<dbReference type="GO" id="GO:0003700">
    <property type="term" value="F:DNA-binding transcription factor activity"/>
    <property type="evidence" value="ECO:0007669"/>
    <property type="project" value="InterPro"/>
</dbReference>
<dbReference type="InterPro" id="IPR058163">
    <property type="entry name" value="LysR-type_TF_proteobact-type"/>
</dbReference>
<keyword evidence="3" id="KW-0238">DNA-binding</keyword>
<dbReference type="Gene3D" id="3.40.190.10">
    <property type="entry name" value="Periplasmic binding protein-like II"/>
    <property type="match status" value="2"/>
</dbReference>
<dbReference type="AlphaFoldDB" id="A0A7W9ZBW9"/>
<proteinExistence type="inferred from homology"/>
<protein>
    <submittedName>
        <fullName evidence="6">LysR family glycine cleavage system transcriptional activator</fullName>
    </submittedName>
</protein>
<feature type="domain" description="HTH lysR-type" evidence="5">
    <location>
        <begin position="4"/>
        <end position="61"/>
    </location>
</feature>
<evidence type="ECO:0000256" key="3">
    <source>
        <dbReference type="ARBA" id="ARBA00023125"/>
    </source>
</evidence>
<dbReference type="Proteomes" id="UP000544872">
    <property type="component" value="Unassembled WGS sequence"/>
</dbReference>
<evidence type="ECO:0000313" key="6">
    <source>
        <dbReference type="EMBL" id="MBB6208643.1"/>
    </source>
</evidence>
<keyword evidence="4" id="KW-0804">Transcription</keyword>
<dbReference type="InterPro" id="IPR036390">
    <property type="entry name" value="WH_DNA-bd_sf"/>
</dbReference>
<dbReference type="InterPro" id="IPR000847">
    <property type="entry name" value="LysR_HTH_N"/>
</dbReference>
<organism evidence="6 7">
    <name type="scientific">Novispirillum itersonii</name>
    <name type="common">Aquaspirillum itersonii</name>
    <dbReference type="NCBI Taxonomy" id="189"/>
    <lineage>
        <taxon>Bacteria</taxon>
        <taxon>Pseudomonadati</taxon>
        <taxon>Pseudomonadota</taxon>
        <taxon>Alphaproteobacteria</taxon>
        <taxon>Rhodospirillales</taxon>
        <taxon>Novispirillaceae</taxon>
        <taxon>Novispirillum</taxon>
    </lineage>
</organism>
<sequence>MKLPPLTHLRPFEAAARLGSFLRASQELGMTAAAVSQHVKALEDWLGLALFDRHPRGVTLTAAGQEFGAACHRGLEEIARSAERLNSRGRARRVSLACQPSIVSLWLARRLPRFRAEHPDIQVSIVYPLGARTPEDAGADLLIRHGPRPDRSADAILSAATRPTAAPAYLHRSGPLDTAADLLRAELLHDATEEAWRSWFSGHGLMMPQGTGPIFADFSLLVSSVLAGLGIGLCPTALVEDQLRDGSLVLVSDHAIDTAKDYWLLGRPAPTTEADLMRRWLMDEAGR</sequence>
<dbReference type="GO" id="GO:0006351">
    <property type="term" value="P:DNA-templated transcription"/>
    <property type="evidence" value="ECO:0007669"/>
    <property type="project" value="TreeGrafter"/>
</dbReference>
<dbReference type="GO" id="GO:0043565">
    <property type="term" value="F:sequence-specific DNA binding"/>
    <property type="evidence" value="ECO:0007669"/>
    <property type="project" value="TreeGrafter"/>
</dbReference>
<dbReference type="Gene3D" id="1.10.10.10">
    <property type="entry name" value="Winged helix-like DNA-binding domain superfamily/Winged helix DNA-binding domain"/>
    <property type="match status" value="1"/>
</dbReference>
<dbReference type="EMBL" id="JACIIX010000001">
    <property type="protein sequence ID" value="MBB6208643.1"/>
    <property type="molecule type" value="Genomic_DNA"/>
</dbReference>
<dbReference type="PRINTS" id="PR00039">
    <property type="entry name" value="HTHLYSR"/>
</dbReference>
<comment type="similarity">
    <text evidence="1">Belongs to the LysR transcriptional regulatory family.</text>
</comment>
<keyword evidence="7" id="KW-1185">Reference proteome</keyword>
<evidence type="ECO:0000313" key="7">
    <source>
        <dbReference type="Proteomes" id="UP000544872"/>
    </source>
</evidence>
<dbReference type="InterPro" id="IPR036388">
    <property type="entry name" value="WH-like_DNA-bd_sf"/>
</dbReference>
<dbReference type="FunFam" id="1.10.10.10:FF:000001">
    <property type="entry name" value="LysR family transcriptional regulator"/>
    <property type="match status" value="1"/>
</dbReference>
<evidence type="ECO:0000259" key="5">
    <source>
        <dbReference type="PROSITE" id="PS50931"/>
    </source>
</evidence>
<dbReference type="Pfam" id="PF03466">
    <property type="entry name" value="LysR_substrate"/>
    <property type="match status" value="1"/>
</dbReference>
<evidence type="ECO:0000256" key="1">
    <source>
        <dbReference type="ARBA" id="ARBA00009437"/>
    </source>
</evidence>
<dbReference type="PANTHER" id="PTHR30537">
    <property type="entry name" value="HTH-TYPE TRANSCRIPTIONAL REGULATOR"/>
    <property type="match status" value="1"/>
</dbReference>